<comment type="caution">
    <text evidence="1">The sequence shown here is derived from an EMBL/GenBank/DDBJ whole genome shotgun (WGS) entry which is preliminary data.</text>
</comment>
<name>X0S8Q9_9ZZZZ</name>
<sequence>MSEPKKPVDCVCGAKVDVGDTVICARCDRRGPWQDSFDEATEAWNRDMRALKHFTPVFNALGVTAFDPCTECQHPSSEACRKSCHRWERYEKANATFEAACEHRQ</sequence>
<organism evidence="1">
    <name type="scientific">marine sediment metagenome</name>
    <dbReference type="NCBI Taxonomy" id="412755"/>
    <lineage>
        <taxon>unclassified sequences</taxon>
        <taxon>metagenomes</taxon>
        <taxon>ecological metagenomes</taxon>
    </lineage>
</organism>
<accession>X0S8Q9</accession>
<gene>
    <name evidence="1" type="ORF">S01H1_17474</name>
</gene>
<proteinExistence type="predicted"/>
<protein>
    <submittedName>
        <fullName evidence="1">Uncharacterized protein</fullName>
    </submittedName>
</protein>
<reference evidence="1" key="1">
    <citation type="journal article" date="2014" name="Front. Microbiol.">
        <title>High frequency of phylogenetically diverse reductive dehalogenase-homologous genes in deep subseafloor sedimentary metagenomes.</title>
        <authorList>
            <person name="Kawai M."/>
            <person name="Futagami T."/>
            <person name="Toyoda A."/>
            <person name="Takaki Y."/>
            <person name="Nishi S."/>
            <person name="Hori S."/>
            <person name="Arai W."/>
            <person name="Tsubouchi T."/>
            <person name="Morono Y."/>
            <person name="Uchiyama I."/>
            <person name="Ito T."/>
            <person name="Fujiyama A."/>
            <person name="Inagaki F."/>
            <person name="Takami H."/>
        </authorList>
    </citation>
    <scope>NUCLEOTIDE SEQUENCE</scope>
    <source>
        <strain evidence="1">Expedition CK06-06</strain>
    </source>
</reference>
<dbReference type="AlphaFoldDB" id="X0S8Q9"/>
<dbReference type="EMBL" id="BARS01009272">
    <property type="protein sequence ID" value="GAF72317.1"/>
    <property type="molecule type" value="Genomic_DNA"/>
</dbReference>
<evidence type="ECO:0000313" key="1">
    <source>
        <dbReference type="EMBL" id="GAF72317.1"/>
    </source>
</evidence>